<dbReference type="CDD" id="cd16917">
    <property type="entry name" value="HATPase_UhpB-NarQ-NarX-like"/>
    <property type="match status" value="1"/>
</dbReference>
<organism evidence="21 22">
    <name type="scientific">Cohnella suwonensis</name>
    <dbReference type="NCBI Taxonomy" id="696072"/>
    <lineage>
        <taxon>Bacteria</taxon>
        <taxon>Bacillati</taxon>
        <taxon>Bacillota</taxon>
        <taxon>Bacilli</taxon>
        <taxon>Bacillales</taxon>
        <taxon>Paenibacillaceae</taxon>
        <taxon>Cohnella</taxon>
    </lineage>
</organism>
<feature type="transmembrane region" description="Helical" evidence="19">
    <location>
        <begin position="300"/>
        <end position="325"/>
    </location>
</feature>
<keyword evidence="12 21" id="KW-0418">Kinase</keyword>
<evidence type="ECO:0000259" key="20">
    <source>
        <dbReference type="PROSITE" id="PS50109"/>
    </source>
</evidence>
<dbReference type="InterPro" id="IPR005467">
    <property type="entry name" value="His_kinase_dom"/>
</dbReference>
<feature type="transmembrane region" description="Helical" evidence="19">
    <location>
        <begin position="105"/>
        <end position="123"/>
    </location>
</feature>
<comment type="caution">
    <text evidence="21">The sequence shown here is derived from an EMBL/GenBank/DDBJ whole genome shotgun (WGS) entry which is preliminary data.</text>
</comment>
<evidence type="ECO:0000256" key="2">
    <source>
        <dbReference type="ARBA" id="ARBA00001966"/>
    </source>
</evidence>
<evidence type="ECO:0000256" key="1">
    <source>
        <dbReference type="ARBA" id="ARBA00000085"/>
    </source>
</evidence>
<dbReference type="SMART" id="SM00387">
    <property type="entry name" value="HATPase_c"/>
    <property type="match status" value="1"/>
</dbReference>
<reference evidence="22" key="1">
    <citation type="journal article" date="2019" name="Int. J. Syst. Evol. Microbiol.">
        <title>The Global Catalogue of Microorganisms (GCM) 10K type strain sequencing project: providing services to taxonomists for standard genome sequencing and annotation.</title>
        <authorList>
            <consortium name="The Broad Institute Genomics Platform"/>
            <consortium name="The Broad Institute Genome Sequencing Center for Infectious Disease"/>
            <person name="Wu L."/>
            <person name="Ma J."/>
        </authorList>
    </citation>
    <scope>NUCLEOTIDE SEQUENCE [LARGE SCALE GENOMIC DNA]</scope>
    <source>
        <strain evidence="22">CCUG 57113</strain>
    </source>
</reference>
<dbReference type="Pfam" id="PF02518">
    <property type="entry name" value="HATPase_c"/>
    <property type="match status" value="1"/>
</dbReference>
<evidence type="ECO:0000256" key="8">
    <source>
        <dbReference type="ARBA" id="ARBA00022553"/>
    </source>
</evidence>
<protein>
    <recommendedName>
        <fullName evidence="5">Oxygen sensor histidine kinase NreB</fullName>
        <ecNumber evidence="4">2.7.13.3</ecNumber>
    </recommendedName>
    <alternativeName>
        <fullName evidence="18">Nitrogen regulation protein B</fullName>
    </alternativeName>
</protein>
<dbReference type="InterPro" id="IPR004358">
    <property type="entry name" value="Sig_transdc_His_kin-like_C"/>
</dbReference>
<dbReference type="InterPro" id="IPR050482">
    <property type="entry name" value="Sensor_HK_TwoCompSys"/>
</dbReference>
<evidence type="ECO:0000256" key="14">
    <source>
        <dbReference type="ARBA" id="ARBA00023004"/>
    </source>
</evidence>
<dbReference type="PANTHER" id="PTHR24421:SF10">
    <property type="entry name" value="NITRATE_NITRITE SENSOR PROTEIN NARQ"/>
    <property type="match status" value="1"/>
</dbReference>
<keyword evidence="19" id="KW-0472">Membrane</keyword>
<evidence type="ECO:0000313" key="21">
    <source>
        <dbReference type="EMBL" id="MFC5470983.1"/>
    </source>
</evidence>
<dbReference type="Gene3D" id="1.20.5.1930">
    <property type="match status" value="1"/>
</dbReference>
<evidence type="ECO:0000256" key="19">
    <source>
        <dbReference type="SAM" id="Phobius"/>
    </source>
</evidence>
<keyword evidence="22" id="KW-1185">Reference proteome</keyword>
<feature type="transmembrane region" description="Helical" evidence="19">
    <location>
        <begin position="268"/>
        <end position="288"/>
    </location>
</feature>
<evidence type="ECO:0000256" key="4">
    <source>
        <dbReference type="ARBA" id="ARBA00012438"/>
    </source>
</evidence>
<keyword evidence="8" id="KW-0597">Phosphoprotein</keyword>
<evidence type="ECO:0000256" key="17">
    <source>
        <dbReference type="ARBA" id="ARBA00024827"/>
    </source>
</evidence>
<evidence type="ECO:0000256" key="3">
    <source>
        <dbReference type="ARBA" id="ARBA00004496"/>
    </source>
</evidence>
<dbReference type="PROSITE" id="PS50109">
    <property type="entry name" value="HIS_KIN"/>
    <property type="match status" value="1"/>
</dbReference>
<evidence type="ECO:0000256" key="12">
    <source>
        <dbReference type="ARBA" id="ARBA00022777"/>
    </source>
</evidence>
<keyword evidence="15" id="KW-0902">Two-component regulatory system</keyword>
<feature type="transmembrane region" description="Helical" evidence="19">
    <location>
        <begin position="74"/>
        <end position="98"/>
    </location>
</feature>
<comment type="catalytic activity">
    <reaction evidence="1">
        <text>ATP + protein L-histidine = ADP + protein N-phospho-L-histidine.</text>
        <dbReference type="EC" id="2.7.13.3"/>
    </reaction>
</comment>
<evidence type="ECO:0000256" key="5">
    <source>
        <dbReference type="ARBA" id="ARBA00017322"/>
    </source>
</evidence>
<proteinExistence type="predicted"/>
<keyword evidence="11" id="KW-0547">Nucleotide-binding</keyword>
<accession>A0ABW0LYQ4</accession>
<keyword evidence="10" id="KW-0479">Metal-binding</keyword>
<dbReference type="SUPFAM" id="SSF55874">
    <property type="entry name" value="ATPase domain of HSP90 chaperone/DNA topoisomerase II/histidine kinase"/>
    <property type="match status" value="1"/>
</dbReference>
<keyword evidence="9" id="KW-0808">Transferase</keyword>
<dbReference type="PRINTS" id="PR00344">
    <property type="entry name" value="BCTRLSENSOR"/>
</dbReference>
<dbReference type="PANTHER" id="PTHR24421">
    <property type="entry name" value="NITRATE/NITRITE SENSOR PROTEIN NARX-RELATED"/>
    <property type="match status" value="1"/>
</dbReference>
<gene>
    <name evidence="21" type="ORF">ACFPPD_20040</name>
</gene>
<dbReference type="EC" id="2.7.13.3" evidence="4"/>
<feature type="transmembrane region" description="Helical" evidence="19">
    <location>
        <begin position="236"/>
        <end position="253"/>
    </location>
</feature>
<evidence type="ECO:0000256" key="6">
    <source>
        <dbReference type="ARBA" id="ARBA00022485"/>
    </source>
</evidence>
<evidence type="ECO:0000256" key="11">
    <source>
        <dbReference type="ARBA" id="ARBA00022741"/>
    </source>
</evidence>
<evidence type="ECO:0000313" key="22">
    <source>
        <dbReference type="Proteomes" id="UP001596105"/>
    </source>
</evidence>
<dbReference type="Gene3D" id="3.30.565.10">
    <property type="entry name" value="Histidine kinase-like ATPase, C-terminal domain"/>
    <property type="match status" value="1"/>
</dbReference>
<dbReference type="InterPro" id="IPR011712">
    <property type="entry name" value="Sig_transdc_His_kin_sub3_dim/P"/>
</dbReference>
<comment type="subcellular location">
    <subcellularLocation>
        <location evidence="3">Cytoplasm</location>
    </subcellularLocation>
</comment>
<dbReference type="Pfam" id="PF07730">
    <property type="entry name" value="HisKA_3"/>
    <property type="match status" value="1"/>
</dbReference>
<keyword evidence="13" id="KW-0067">ATP-binding</keyword>
<feature type="transmembrane region" description="Helical" evidence="19">
    <location>
        <begin position="12"/>
        <end position="33"/>
    </location>
</feature>
<evidence type="ECO:0000256" key="7">
    <source>
        <dbReference type="ARBA" id="ARBA00022490"/>
    </source>
</evidence>
<keyword evidence="14" id="KW-0408">Iron</keyword>
<dbReference type="GO" id="GO:0016301">
    <property type="term" value="F:kinase activity"/>
    <property type="evidence" value="ECO:0007669"/>
    <property type="project" value="UniProtKB-KW"/>
</dbReference>
<feature type="domain" description="Histidine kinase" evidence="20">
    <location>
        <begin position="503"/>
        <end position="691"/>
    </location>
</feature>
<name>A0ABW0LYQ4_9BACL</name>
<comment type="function">
    <text evidence="17">Member of the two-component regulatory system NreB/NreC involved in the control of dissimilatory nitrate/nitrite reduction in response to oxygen. NreB functions as a direct oxygen sensor histidine kinase which is autophosphorylated, in the absence of oxygen, probably at the conserved histidine residue, and transfers its phosphate group probably to a conserved aspartate residue of NreC. NreB/NreC activates the expression of the nitrate (narGHJI) and nitrite (nir) reductase operons, as well as the putative nitrate transporter gene narT.</text>
</comment>
<keyword evidence="7" id="KW-0963">Cytoplasm</keyword>
<feature type="transmembrane region" description="Helical" evidence="19">
    <location>
        <begin position="135"/>
        <end position="158"/>
    </location>
</feature>
<dbReference type="InterPro" id="IPR036890">
    <property type="entry name" value="HATPase_C_sf"/>
</dbReference>
<dbReference type="Proteomes" id="UP001596105">
    <property type="component" value="Unassembled WGS sequence"/>
</dbReference>
<evidence type="ECO:0000256" key="13">
    <source>
        <dbReference type="ARBA" id="ARBA00022840"/>
    </source>
</evidence>
<keyword evidence="16" id="KW-0411">Iron-sulfur</keyword>
<evidence type="ECO:0000256" key="15">
    <source>
        <dbReference type="ARBA" id="ARBA00023012"/>
    </source>
</evidence>
<keyword evidence="19" id="KW-0812">Transmembrane</keyword>
<feature type="transmembrane region" description="Helical" evidence="19">
    <location>
        <begin position="196"/>
        <end position="216"/>
    </location>
</feature>
<evidence type="ECO:0000256" key="10">
    <source>
        <dbReference type="ARBA" id="ARBA00022723"/>
    </source>
</evidence>
<feature type="transmembrane region" description="Helical" evidence="19">
    <location>
        <begin position="170"/>
        <end position="190"/>
    </location>
</feature>
<evidence type="ECO:0000256" key="16">
    <source>
        <dbReference type="ARBA" id="ARBA00023014"/>
    </source>
</evidence>
<dbReference type="RefSeq" id="WP_209748123.1">
    <property type="nucleotide sequence ID" value="NZ_JBHSMH010000082.1"/>
</dbReference>
<keyword evidence="6" id="KW-0004">4Fe-4S</keyword>
<evidence type="ECO:0000256" key="9">
    <source>
        <dbReference type="ARBA" id="ARBA00022679"/>
    </source>
</evidence>
<sequence>MGNIRNRMLLAGRAGLHGIWLIAAVASLVVSLFSHGLGIGVYENPCDVAACYSIFMMNPDQLTDLASFGVSSDLYGSLTVILLAMQNISAWVVGFLLYRYGWKDPFCVAASLLLIVTGTIFSADDSLFASSDRFGFLSDWFIALNIVGATYIFFLFLLPAGRFFPRWTAIPAAVWIFEIAIGIVPLPSIFQYVNMLYWPIAPKMVYITAMHALVIYAQWHRYRTGATPEQKRQIRWFWGAMGCYILAGTLSSLETPDTNGILKLFDLVILYSGLLFLPFSIGIIVLESRVRHMSSAFNRTLVYFVLSVMSIAVYALLVGVFGFLLQGKVPTMIALVATGWVAVMFQPLREKVQRAVNHLVFGERDEPYRMLSDLSRRLEVSLTHHDLLPTIVETAASALRAPYAAIEIHREGDGVRTLASFGTPVEQVSTIDLDVKGEPVGRLILGIERVNEALPPGKRHMLNDLVRQISIAVQTIRLTEELRLSRERVIMTREEERRRLRRDLHDGLGSGLASIMLRLDEAKLHDGGLPEPSRKALETAQSLTREAIADIRRLVYSLRPPALDEFGLSFALKELALQFEDPSLRVLLDGLDRRLTLSAAAEVAVYRIVQEALTNVVKHAGANRCEIRLQLQDDALRLEISDNGKGLSEAPSPGIGIRSIRERAEELGGTCLLQSSPGRGTRISVELPIGREEIVV</sequence>
<evidence type="ECO:0000256" key="18">
    <source>
        <dbReference type="ARBA" id="ARBA00030800"/>
    </source>
</evidence>
<comment type="cofactor">
    <cofactor evidence="2">
        <name>[4Fe-4S] cluster</name>
        <dbReference type="ChEBI" id="CHEBI:49883"/>
    </cofactor>
</comment>
<dbReference type="InterPro" id="IPR003594">
    <property type="entry name" value="HATPase_dom"/>
</dbReference>
<dbReference type="EMBL" id="JBHSMH010000082">
    <property type="protein sequence ID" value="MFC5470983.1"/>
    <property type="molecule type" value="Genomic_DNA"/>
</dbReference>
<keyword evidence="19" id="KW-1133">Transmembrane helix</keyword>